<dbReference type="AlphaFoldDB" id="A0A4U3MCB7"/>
<dbReference type="EMBL" id="SZQA01000023">
    <property type="protein sequence ID" value="TKK86052.1"/>
    <property type="molecule type" value="Genomic_DNA"/>
</dbReference>
<keyword evidence="1" id="KW-1133">Transmembrane helix</keyword>
<evidence type="ECO:0000313" key="2">
    <source>
        <dbReference type="EMBL" id="TKK86052.1"/>
    </source>
</evidence>
<comment type="caution">
    <text evidence="2">The sequence shown here is derived from an EMBL/GenBank/DDBJ whole genome shotgun (WGS) entry which is preliminary data.</text>
</comment>
<dbReference type="RefSeq" id="WP_137249118.1">
    <property type="nucleotide sequence ID" value="NZ_SZQA01000023.1"/>
</dbReference>
<dbReference type="Proteomes" id="UP000308705">
    <property type="component" value="Unassembled WGS sequence"/>
</dbReference>
<feature type="transmembrane region" description="Helical" evidence="1">
    <location>
        <begin position="41"/>
        <end position="64"/>
    </location>
</feature>
<feature type="transmembrane region" description="Helical" evidence="1">
    <location>
        <begin position="12"/>
        <end position="32"/>
    </location>
</feature>
<proteinExistence type="predicted"/>
<sequence length="132" mass="13839">MPENQGPTKLQIWLGVGLIVLFVAALVVLVLLRDDPQWDRLVFLLQGLEALVFAAAGVLFGTAVGRSSAAVQEVAAAQERASAAETDAANGRALASAVLASEEQSARRGSREPAMEAESDLAALARRLFPNA</sequence>
<gene>
    <name evidence="2" type="ORF">FDA94_22790</name>
</gene>
<keyword evidence="3" id="KW-1185">Reference proteome</keyword>
<reference evidence="2 3" key="1">
    <citation type="submission" date="2019-04" db="EMBL/GenBank/DDBJ databases">
        <title>Herbidospora sp. NEAU-GS14.nov., a novel actinomycete isolated from soil.</title>
        <authorList>
            <person name="Han L."/>
        </authorList>
    </citation>
    <scope>NUCLEOTIDE SEQUENCE [LARGE SCALE GENOMIC DNA]</scope>
    <source>
        <strain evidence="2 3">NEAU-GS14</strain>
    </source>
</reference>
<name>A0A4U3MCB7_9ACTN</name>
<evidence type="ECO:0000256" key="1">
    <source>
        <dbReference type="SAM" id="Phobius"/>
    </source>
</evidence>
<protein>
    <submittedName>
        <fullName evidence="2">Uncharacterized protein</fullName>
    </submittedName>
</protein>
<evidence type="ECO:0000313" key="3">
    <source>
        <dbReference type="Proteomes" id="UP000308705"/>
    </source>
</evidence>
<organism evidence="2 3">
    <name type="scientific">Herbidospora galbida</name>
    <dbReference type="NCBI Taxonomy" id="2575442"/>
    <lineage>
        <taxon>Bacteria</taxon>
        <taxon>Bacillati</taxon>
        <taxon>Actinomycetota</taxon>
        <taxon>Actinomycetes</taxon>
        <taxon>Streptosporangiales</taxon>
        <taxon>Streptosporangiaceae</taxon>
        <taxon>Herbidospora</taxon>
    </lineage>
</organism>
<dbReference type="OrthoDB" id="3537703at2"/>
<keyword evidence="1" id="KW-0812">Transmembrane</keyword>
<keyword evidence="1" id="KW-0472">Membrane</keyword>
<accession>A0A4U3MCB7</accession>